<dbReference type="Proteomes" id="UP000550707">
    <property type="component" value="Unassembled WGS sequence"/>
</dbReference>
<name>A0A7J8DC35_MOLMO</name>
<protein>
    <submittedName>
        <fullName evidence="1">Uncharacterized protein</fullName>
    </submittedName>
</protein>
<evidence type="ECO:0000313" key="1">
    <source>
        <dbReference type="EMBL" id="KAF6420673.1"/>
    </source>
</evidence>
<sequence>MLHFMSSDAQHLLGGDLSNSSDHELGWGLQSNVTLAPSFSQCLILVAQDQGTLTRGQVVTMVAVLLKAPCILFSAGTAGEALFPAQHEASSLDTRRVLMCHSLALCPLKSECGVFIWAFLSS</sequence>
<comment type="caution">
    <text evidence="1">The sequence shown here is derived from an EMBL/GenBank/DDBJ whole genome shotgun (WGS) entry which is preliminary data.</text>
</comment>
<evidence type="ECO:0000313" key="2">
    <source>
        <dbReference type="Proteomes" id="UP000550707"/>
    </source>
</evidence>
<accession>A0A7J8DC35</accession>
<gene>
    <name evidence="1" type="ORF">HJG59_009396</name>
</gene>
<dbReference type="EMBL" id="JACASF010000018">
    <property type="protein sequence ID" value="KAF6420673.1"/>
    <property type="molecule type" value="Genomic_DNA"/>
</dbReference>
<proteinExistence type="predicted"/>
<dbReference type="InParanoid" id="A0A7J8DC35"/>
<dbReference type="AlphaFoldDB" id="A0A7J8DC35"/>
<organism evidence="1 2">
    <name type="scientific">Molossus molossus</name>
    <name type="common">Pallas' mastiff bat</name>
    <name type="synonym">Vespertilio molossus</name>
    <dbReference type="NCBI Taxonomy" id="27622"/>
    <lineage>
        <taxon>Eukaryota</taxon>
        <taxon>Metazoa</taxon>
        <taxon>Chordata</taxon>
        <taxon>Craniata</taxon>
        <taxon>Vertebrata</taxon>
        <taxon>Euteleostomi</taxon>
        <taxon>Mammalia</taxon>
        <taxon>Eutheria</taxon>
        <taxon>Laurasiatheria</taxon>
        <taxon>Chiroptera</taxon>
        <taxon>Yangochiroptera</taxon>
        <taxon>Molossidae</taxon>
        <taxon>Molossus</taxon>
    </lineage>
</organism>
<keyword evidence="2" id="KW-1185">Reference proteome</keyword>
<reference evidence="1 2" key="1">
    <citation type="journal article" date="2020" name="Nature">
        <title>Six reference-quality genomes reveal evolution of bat adaptations.</title>
        <authorList>
            <person name="Jebb D."/>
            <person name="Huang Z."/>
            <person name="Pippel M."/>
            <person name="Hughes G.M."/>
            <person name="Lavrichenko K."/>
            <person name="Devanna P."/>
            <person name="Winkler S."/>
            <person name="Jermiin L.S."/>
            <person name="Skirmuntt E.C."/>
            <person name="Katzourakis A."/>
            <person name="Burkitt-Gray L."/>
            <person name="Ray D.A."/>
            <person name="Sullivan K.A.M."/>
            <person name="Roscito J.G."/>
            <person name="Kirilenko B.M."/>
            <person name="Davalos L.M."/>
            <person name="Corthals A.P."/>
            <person name="Power M.L."/>
            <person name="Jones G."/>
            <person name="Ransome R.D."/>
            <person name="Dechmann D.K.N."/>
            <person name="Locatelli A.G."/>
            <person name="Puechmaille S.J."/>
            <person name="Fedrigo O."/>
            <person name="Jarvis E.D."/>
            <person name="Hiller M."/>
            <person name="Vernes S.C."/>
            <person name="Myers E.W."/>
            <person name="Teeling E.C."/>
        </authorList>
    </citation>
    <scope>NUCLEOTIDE SEQUENCE [LARGE SCALE GENOMIC DNA]</scope>
    <source>
        <strain evidence="1">MMolMol1</strain>
        <tissue evidence="1">Muscle</tissue>
    </source>
</reference>